<reference evidence="1 2" key="2">
    <citation type="journal article" date="2021" name="AMB Express">
        <title>Isolation and characterisation of Methylocystis spp. for poly-3-hydroxybutyrate production using waste methane feedstocks.</title>
        <authorList>
            <person name="Rumah B.L."/>
            <person name="Stead C.E."/>
            <person name="Claxton Stevens B.H."/>
            <person name="Minton N.P."/>
            <person name="Grosse-Honebrink A."/>
            <person name="Zhang Y."/>
        </authorList>
    </citation>
    <scope>NUCLEOTIDE SEQUENCE [LARGE SCALE GENOMIC DNA]</scope>
    <source>
        <strain evidence="1 2">BRCS1</strain>
    </source>
</reference>
<gene>
    <name evidence="1" type="ORF">F7D13_07040</name>
</gene>
<accession>A0ABX6EIK9</accession>
<proteinExistence type="predicted"/>
<sequence length="86" mass="9441">MAHKLLKGDGGYDRAAIVRRANSELRRARQLGLGWDRAKCLEYVWGQARTLRAQAQGVALAPPRGRKLPKLNAPARRKGGVLKIAA</sequence>
<dbReference type="Proteomes" id="UP000424673">
    <property type="component" value="Chromosome"/>
</dbReference>
<dbReference type="EMBL" id="CP044328">
    <property type="protein sequence ID" value="QGM93798.1"/>
    <property type="molecule type" value="Genomic_DNA"/>
</dbReference>
<evidence type="ECO:0008006" key="3">
    <source>
        <dbReference type="Google" id="ProtNLM"/>
    </source>
</evidence>
<evidence type="ECO:0000313" key="2">
    <source>
        <dbReference type="Proteomes" id="UP000424673"/>
    </source>
</evidence>
<evidence type="ECO:0000313" key="1">
    <source>
        <dbReference type="EMBL" id="QGM93798.1"/>
    </source>
</evidence>
<organism evidence="1 2">
    <name type="scientific">Methylocystis rosea</name>
    <dbReference type="NCBI Taxonomy" id="173366"/>
    <lineage>
        <taxon>Bacteria</taxon>
        <taxon>Pseudomonadati</taxon>
        <taxon>Pseudomonadota</taxon>
        <taxon>Alphaproteobacteria</taxon>
        <taxon>Hyphomicrobiales</taxon>
        <taxon>Methylocystaceae</taxon>
        <taxon>Methylocystis</taxon>
    </lineage>
</organism>
<name>A0ABX6EIK9_9HYPH</name>
<keyword evidence="2" id="KW-1185">Reference proteome</keyword>
<protein>
    <recommendedName>
        <fullName evidence="3">Transposase</fullName>
    </recommendedName>
</protein>
<dbReference type="RefSeq" id="WP_154451588.1">
    <property type="nucleotide sequence ID" value="NZ_CP044328.1"/>
</dbReference>
<reference evidence="2" key="1">
    <citation type="submission" date="2019-09" db="EMBL/GenBank/DDBJ databases">
        <title>Isolation and complete genome sequencing of Methylocystis species.</title>
        <authorList>
            <person name="Rumah B.L."/>
            <person name="Stead C.E."/>
            <person name="Stevens B.C."/>
            <person name="Minton N.P."/>
            <person name="Grosse-Honebrink A."/>
            <person name="Zhang Y."/>
        </authorList>
    </citation>
    <scope>NUCLEOTIDE SEQUENCE [LARGE SCALE GENOMIC DNA]</scope>
    <source>
        <strain evidence="2">BRCS1</strain>
    </source>
</reference>